<protein>
    <submittedName>
        <fullName evidence="2">NIPSNAP family containing protein</fullName>
    </submittedName>
</protein>
<dbReference type="Gene3D" id="3.30.70.100">
    <property type="match status" value="1"/>
</dbReference>
<evidence type="ECO:0000313" key="3">
    <source>
        <dbReference type="Proteomes" id="UP000761264"/>
    </source>
</evidence>
<feature type="domain" description="NIPSNAP" evidence="1">
    <location>
        <begin position="4"/>
        <end position="95"/>
    </location>
</feature>
<sequence>MALFELRQYKVRDGKMPAWLELMEGEIIPYIVSKGMVFTASFCAEDDPSVYIWIRRFEDEADRARLYAEVYESEHWKSDLKPRIGELLIREEAIIHRLVPTRLSPMQ</sequence>
<dbReference type="InterPro" id="IPR012577">
    <property type="entry name" value="NIPSNAP"/>
</dbReference>
<organism evidence="2 3">
    <name type="scientific">Pelagibius litoralis</name>
    <dbReference type="NCBI Taxonomy" id="374515"/>
    <lineage>
        <taxon>Bacteria</taxon>
        <taxon>Pseudomonadati</taxon>
        <taxon>Pseudomonadota</taxon>
        <taxon>Alphaproteobacteria</taxon>
        <taxon>Rhodospirillales</taxon>
        <taxon>Rhodovibrionaceae</taxon>
        <taxon>Pelagibius</taxon>
    </lineage>
</organism>
<name>A0A967CBT8_9PROT</name>
<dbReference type="InterPro" id="IPR011008">
    <property type="entry name" value="Dimeric_a/b-barrel"/>
</dbReference>
<gene>
    <name evidence="2" type="ORF">HBA54_08315</name>
</gene>
<comment type="caution">
    <text evidence="2">The sequence shown here is derived from an EMBL/GenBank/DDBJ whole genome shotgun (WGS) entry which is preliminary data.</text>
</comment>
<evidence type="ECO:0000313" key="2">
    <source>
        <dbReference type="EMBL" id="NIA68593.1"/>
    </source>
</evidence>
<dbReference type="Pfam" id="PF07978">
    <property type="entry name" value="NIPSNAP"/>
    <property type="match status" value="1"/>
</dbReference>
<reference evidence="2" key="1">
    <citation type="submission" date="2020-03" db="EMBL/GenBank/DDBJ databases">
        <title>Genome of Pelagibius litoralis DSM 21314T.</title>
        <authorList>
            <person name="Wang G."/>
        </authorList>
    </citation>
    <scope>NUCLEOTIDE SEQUENCE</scope>
    <source>
        <strain evidence="2">DSM 21314</strain>
    </source>
</reference>
<proteinExistence type="predicted"/>
<dbReference type="EMBL" id="JAAQPH010000005">
    <property type="protein sequence ID" value="NIA68593.1"/>
    <property type="molecule type" value="Genomic_DNA"/>
</dbReference>
<dbReference type="AlphaFoldDB" id="A0A967CBT8"/>
<dbReference type="RefSeq" id="WP_167223344.1">
    <property type="nucleotide sequence ID" value="NZ_JAAQPH010000005.1"/>
</dbReference>
<dbReference type="Proteomes" id="UP000761264">
    <property type="component" value="Unassembled WGS sequence"/>
</dbReference>
<accession>A0A967CBT8</accession>
<evidence type="ECO:0000259" key="1">
    <source>
        <dbReference type="Pfam" id="PF07978"/>
    </source>
</evidence>
<keyword evidence="3" id="KW-1185">Reference proteome</keyword>
<dbReference type="SUPFAM" id="SSF54909">
    <property type="entry name" value="Dimeric alpha+beta barrel"/>
    <property type="match status" value="1"/>
</dbReference>